<accession>A0A409W5X1</accession>
<reference evidence="1 2" key="1">
    <citation type="journal article" date="2018" name="Evol. Lett.">
        <title>Horizontal gene cluster transfer increased hallucinogenic mushroom diversity.</title>
        <authorList>
            <person name="Reynolds H.T."/>
            <person name="Vijayakumar V."/>
            <person name="Gluck-Thaler E."/>
            <person name="Korotkin H.B."/>
            <person name="Matheny P.B."/>
            <person name="Slot J.C."/>
        </authorList>
    </citation>
    <scope>NUCLEOTIDE SEQUENCE [LARGE SCALE GENOMIC DNA]</scope>
    <source>
        <strain evidence="1 2">SRW20</strain>
    </source>
</reference>
<name>A0A409W5X1_9AGAR</name>
<proteinExistence type="predicted"/>
<dbReference type="EMBL" id="NHYE01005377">
    <property type="protein sequence ID" value="PPQ73901.1"/>
    <property type="molecule type" value="Genomic_DNA"/>
</dbReference>
<protein>
    <submittedName>
        <fullName evidence="1">Uncharacterized protein</fullName>
    </submittedName>
</protein>
<keyword evidence="2" id="KW-1185">Reference proteome</keyword>
<dbReference type="AlphaFoldDB" id="A0A409W5X1"/>
<organism evidence="1 2">
    <name type="scientific">Gymnopilus dilepis</name>
    <dbReference type="NCBI Taxonomy" id="231916"/>
    <lineage>
        <taxon>Eukaryota</taxon>
        <taxon>Fungi</taxon>
        <taxon>Dikarya</taxon>
        <taxon>Basidiomycota</taxon>
        <taxon>Agaricomycotina</taxon>
        <taxon>Agaricomycetes</taxon>
        <taxon>Agaricomycetidae</taxon>
        <taxon>Agaricales</taxon>
        <taxon>Agaricineae</taxon>
        <taxon>Hymenogastraceae</taxon>
        <taxon>Gymnopilus</taxon>
    </lineage>
</organism>
<dbReference type="Proteomes" id="UP000284706">
    <property type="component" value="Unassembled WGS sequence"/>
</dbReference>
<comment type="caution">
    <text evidence="1">The sequence shown here is derived from an EMBL/GenBank/DDBJ whole genome shotgun (WGS) entry which is preliminary data.</text>
</comment>
<sequence length="262" mass="28665">MKSTADGCHRIGVHEHGKLESSVYDQSAGRTLRAALNRWHVVDTNLGKSPACRLEAEHKVARTLHIHPTSLDARQRNKHPLSNCQLPHCDCVTTVKAAAVGTSTSQVGNALCGTVWGIFAISELGQVWSLERARGVPLFPVTPHSLHIATIWVAAGLLETRDGKPCQRGYFHPCHFRPEGKMGELNSESANLGQAWTGLGTRHRSIIESPPAQGLREPVFESDFFQILSGCQIMITLRQVDASRERSVAVLLLQSEMATKLG</sequence>
<dbReference type="InParanoid" id="A0A409W5X1"/>
<evidence type="ECO:0000313" key="2">
    <source>
        <dbReference type="Proteomes" id="UP000284706"/>
    </source>
</evidence>
<gene>
    <name evidence="1" type="ORF">CVT26_011733</name>
</gene>
<evidence type="ECO:0000313" key="1">
    <source>
        <dbReference type="EMBL" id="PPQ73901.1"/>
    </source>
</evidence>